<gene>
    <name evidence="3" type="ORF">FB564_4972</name>
    <name evidence="2" type="ORF">Sar04_01190</name>
</gene>
<organism evidence="3 4">
    <name type="scientific">Salinispora arenicola</name>
    <dbReference type="NCBI Taxonomy" id="168697"/>
    <lineage>
        <taxon>Bacteria</taxon>
        <taxon>Bacillati</taxon>
        <taxon>Actinomycetota</taxon>
        <taxon>Actinomycetes</taxon>
        <taxon>Micromonosporales</taxon>
        <taxon>Micromonosporaceae</taxon>
        <taxon>Salinispora</taxon>
    </lineage>
</organism>
<evidence type="ECO:0000256" key="1">
    <source>
        <dbReference type="SAM" id="MobiDB-lite"/>
    </source>
</evidence>
<protein>
    <submittedName>
        <fullName evidence="3">Uncharacterized protein</fullName>
    </submittedName>
</protein>
<dbReference type="GeneID" id="93774084"/>
<accession>A0A542XV26</accession>
<proteinExistence type="predicted"/>
<dbReference type="EMBL" id="VFOL01000001">
    <property type="protein sequence ID" value="TQL39700.1"/>
    <property type="molecule type" value="Genomic_DNA"/>
</dbReference>
<comment type="caution">
    <text evidence="3">The sequence shown here is derived from an EMBL/GenBank/DDBJ whole genome shotgun (WGS) entry which is preliminary data.</text>
</comment>
<dbReference type="AlphaFoldDB" id="A0A542XV26"/>
<evidence type="ECO:0000313" key="2">
    <source>
        <dbReference type="EMBL" id="GIM81240.1"/>
    </source>
</evidence>
<dbReference type="Proteomes" id="UP000315983">
    <property type="component" value="Unassembled WGS sequence"/>
</dbReference>
<evidence type="ECO:0000313" key="4">
    <source>
        <dbReference type="Proteomes" id="UP000315983"/>
    </source>
</evidence>
<reference evidence="2 5" key="2">
    <citation type="submission" date="2021-03" db="EMBL/GenBank/DDBJ databases">
        <title>Whole genome shotgun sequence of Salinispora arenicola NBRC 105043.</title>
        <authorList>
            <person name="Komaki H."/>
            <person name="Tamura T."/>
        </authorList>
    </citation>
    <scope>NUCLEOTIDE SEQUENCE [LARGE SCALE GENOMIC DNA]</scope>
    <source>
        <strain evidence="2 5">NBRC 105043</strain>
    </source>
</reference>
<sequence length="71" mass="7622">MPTTTAPPPLPRRTRRTALADTIDPHRAAAVSDVEPERLLSGGRAAGRTRVVHHRPGDDILAAVLAGLRRL</sequence>
<name>A0A542XV26_SALAC</name>
<dbReference type="EMBL" id="BOQM01000001">
    <property type="protein sequence ID" value="GIM81240.1"/>
    <property type="molecule type" value="Genomic_DNA"/>
</dbReference>
<dbReference type="RefSeq" id="WP_016811533.1">
    <property type="nucleotide sequence ID" value="NZ_BOQM01000001.1"/>
</dbReference>
<evidence type="ECO:0000313" key="3">
    <source>
        <dbReference type="EMBL" id="TQL39700.1"/>
    </source>
</evidence>
<feature type="region of interest" description="Disordered" evidence="1">
    <location>
        <begin position="1"/>
        <end position="23"/>
    </location>
</feature>
<reference evidence="3 4" key="1">
    <citation type="submission" date="2019-06" db="EMBL/GenBank/DDBJ databases">
        <title>Sequencing the genomes of 1000 actinobacteria strains.</title>
        <authorList>
            <person name="Klenk H.-P."/>
        </authorList>
    </citation>
    <scope>NUCLEOTIDE SEQUENCE [LARGE SCALE GENOMIC DNA]</scope>
    <source>
        <strain evidence="3 4">DSM 44819</strain>
    </source>
</reference>
<keyword evidence="5" id="KW-1185">Reference proteome</keyword>
<dbReference type="Proteomes" id="UP000677457">
    <property type="component" value="Unassembled WGS sequence"/>
</dbReference>
<evidence type="ECO:0000313" key="5">
    <source>
        <dbReference type="Proteomes" id="UP000677457"/>
    </source>
</evidence>
<feature type="compositionally biased region" description="Pro residues" evidence="1">
    <location>
        <begin position="1"/>
        <end position="11"/>
    </location>
</feature>